<accession>A0AAW1D3U6</accession>
<evidence type="ECO:0000313" key="2">
    <source>
        <dbReference type="Proteomes" id="UP001461498"/>
    </source>
</evidence>
<proteinExistence type="predicted"/>
<comment type="caution">
    <text evidence="1">The sequence shown here is derived from an EMBL/GenBank/DDBJ whole genome shotgun (WGS) entry which is preliminary data.</text>
</comment>
<dbReference type="AlphaFoldDB" id="A0AAW1D3U6"/>
<sequence length="55" mass="6796">MVGRRILKFWIQDCSNMRMESYSFGYRGEFFFHNRIKKCSLRAFQRYPTTGSYFH</sequence>
<evidence type="ECO:0000313" key="1">
    <source>
        <dbReference type="EMBL" id="KAK9504890.1"/>
    </source>
</evidence>
<keyword evidence="2" id="KW-1185">Reference proteome</keyword>
<dbReference type="Proteomes" id="UP001461498">
    <property type="component" value="Unassembled WGS sequence"/>
</dbReference>
<name>A0AAW1D3U6_9HEMI</name>
<dbReference type="EMBL" id="JAPXFL010000006">
    <property type="protein sequence ID" value="KAK9504890.1"/>
    <property type="molecule type" value="Genomic_DNA"/>
</dbReference>
<gene>
    <name evidence="1" type="ORF">O3M35_009061</name>
</gene>
<organism evidence="1 2">
    <name type="scientific">Rhynocoris fuscipes</name>
    <dbReference type="NCBI Taxonomy" id="488301"/>
    <lineage>
        <taxon>Eukaryota</taxon>
        <taxon>Metazoa</taxon>
        <taxon>Ecdysozoa</taxon>
        <taxon>Arthropoda</taxon>
        <taxon>Hexapoda</taxon>
        <taxon>Insecta</taxon>
        <taxon>Pterygota</taxon>
        <taxon>Neoptera</taxon>
        <taxon>Paraneoptera</taxon>
        <taxon>Hemiptera</taxon>
        <taxon>Heteroptera</taxon>
        <taxon>Panheteroptera</taxon>
        <taxon>Cimicomorpha</taxon>
        <taxon>Reduviidae</taxon>
        <taxon>Harpactorinae</taxon>
        <taxon>Harpactorini</taxon>
        <taxon>Rhynocoris</taxon>
    </lineage>
</organism>
<reference evidence="1 2" key="1">
    <citation type="submission" date="2022-12" db="EMBL/GenBank/DDBJ databases">
        <title>Chromosome-level genome assembly of true bugs.</title>
        <authorList>
            <person name="Ma L."/>
            <person name="Li H."/>
        </authorList>
    </citation>
    <scope>NUCLEOTIDE SEQUENCE [LARGE SCALE GENOMIC DNA]</scope>
    <source>
        <strain evidence="1">Lab_2022b</strain>
    </source>
</reference>
<protein>
    <submittedName>
        <fullName evidence="1">Uncharacterized protein</fullName>
    </submittedName>
</protein>